<dbReference type="RefSeq" id="WP_239129537.1">
    <property type="nucleotide sequence ID" value="NZ_BOOW01000031.1"/>
</dbReference>
<organism evidence="2 3">
    <name type="scientific">Sinosporangium siamense</name>
    <dbReference type="NCBI Taxonomy" id="1367973"/>
    <lineage>
        <taxon>Bacteria</taxon>
        <taxon>Bacillati</taxon>
        <taxon>Actinomycetota</taxon>
        <taxon>Actinomycetes</taxon>
        <taxon>Streptosporangiales</taxon>
        <taxon>Streptosporangiaceae</taxon>
        <taxon>Sinosporangium</taxon>
    </lineage>
</organism>
<dbReference type="InterPro" id="IPR019681">
    <property type="entry name" value="DUF2530"/>
</dbReference>
<dbReference type="EMBL" id="BOOW01000031">
    <property type="protein sequence ID" value="GII94804.1"/>
    <property type="molecule type" value="Genomic_DNA"/>
</dbReference>
<proteinExistence type="predicted"/>
<feature type="transmembrane region" description="Helical" evidence="1">
    <location>
        <begin position="20"/>
        <end position="39"/>
    </location>
</feature>
<keyword evidence="1" id="KW-0812">Transmembrane</keyword>
<evidence type="ECO:0000313" key="3">
    <source>
        <dbReference type="Proteomes" id="UP000606172"/>
    </source>
</evidence>
<comment type="caution">
    <text evidence="2">The sequence shown here is derived from an EMBL/GenBank/DDBJ whole genome shotgun (WGS) entry which is preliminary data.</text>
</comment>
<protein>
    <submittedName>
        <fullName evidence="2">DUF2530 domain-containing protein</fullName>
    </submittedName>
</protein>
<accession>A0A919VE60</accession>
<dbReference type="Pfam" id="PF10745">
    <property type="entry name" value="DUF2530"/>
    <property type="match status" value="1"/>
</dbReference>
<feature type="transmembrane region" description="Helical" evidence="1">
    <location>
        <begin position="45"/>
        <end position="64"/>
    </location>
</feature>
<evidence type="ECO:0000313" key="2">
    <source>
        <dbReference type="EMBL" id="GII94804.1"/>
    </source>
</evidence>
<keyword evidence="1" id="KW-0472">Membrane</keyword>
<dbReference type="AlphaFoldDB" id="A0A919VE60"/>
<evidence type="ECO:0000256" key="1">
    <source>
        <dbReference type="SAM" id="Phobius"/>
    </source>
</evidence>
<sequence>MRQPRRPDPEPLKTNDKAAILAGMGLWAIALVVLLVFQPDLEQDWWVWTCVAGIVGGLFGLWYIHRRDRRRQAGPR</sequence>
<gene>
    <name evidence="2" type="ORF">Ssi02_50350</name>
</gene>
<reference evidence="2" key="1">
    <citation type="submission" date="2021-01" db="EMBL/GenBank/DDBJ databases">
        <title>Whole genome shotgun sequence of Sinosporangium siamense NBRC 109515.</title>
        <authorList>
            <person name="Komaki H."/>
            <person name="Tamura T."/>
        </authorList>
    </citation>
    <scope>NUCLEOTIDE SEQUENCE</scope>
    <source>
        <strain evidence="2">NBRC 109515</strain>
    </source>
</reference>
<keyword evidence="1" id="KW-1133">Transmembrane helix</keyword>
<dbReference type="Proteomes" id="UP000606172">
    <property type="component" value="Unassembled WGS sequence"/>
</dbReference>
<keyword evidence="3" id="KW-1185">Reference proteome</keyword>
<name>A0A919VE60_9ACTN</name>